<dbReference type="PANTHER" id="PTHR36221">
    <property type="entry name" value="DUF742 DOMAIN-CONTAINING PROTEIN"/>
    <property type="match status" value="1"/>
</dbReference>
<dbReference type="Pfam" id="PF05331">
    <property type="entry name" value="DUF742"/>
    <property type="match status" value="1"/>
</dbReference>
<accession>A0A4R6SJ21</accession>
<evidence type="ECO:0000313" key="1">
    <source>
        <dbReference type="EMBL" id="TDQ01386.1"/>
    </source>
</evidence>
<organism evidence="1 2">
    <name type="scientific">Labedaea rhizosphaerae</name>
    <dbReference type="NCBI Taxonomy" id="598644"/>
    <lineage>
        <taxon>Bacteria</taxon>
        <taxon>Bacillati</taxon>
        <taxon>Actinomycetota</taxon>
        <taxon>Actinomycetes</taxon>
        <taxon>Pseudonocardiales</taxon>
        <taxon>Pseudonocardiaceae</taxon>
        <taxon>Labedaea</taxon>
    </lineage>
</organism>
<comment type="caution">
    <text evidence="1">The sequence shown here is derived from an EMBL/GenBank/DDBJ whole genome shotgun (WGS) entry which is preliminary data.</text>
</comment>
<dbReference type="PANTHER" id="PTHR36221:SF1">
    <property type="entry name" value="DUF742 DOMAIN-CONTAINING PROTEIN"/>
    <property type="match status" value="1"/>
</dbReference>
<dbReference type="OrthoDB" id="4244884at2"/>
<keyword evidence="2" id="KW-1185">Reference proteome</keyword>
<dbReference type="EMBL" id="SNXZ01000002">
    <property type="protein sequence ID" value="TDQ01386.1"/>
    <property type="molecule type" value="Genomic_DNA"/>
</dbReference>
<gene>
    <name evidence="1" type="ORF">EV186_1021254</name>
</gene>
<name>A0A4R6SJ21_LABRH</name>
<dbReference type="RefSeq" id="WP_133850287.1">
    <property type="nucleotide sequence ID" value="NZ_SNXZ01000002.1"/>
</dbReference>
<protein>
    <submittedName>
        <fullName evidence="1">Uncharacterized protein DUF742</fullName>
    </submittedName>
</protein>
<dbReference type="InterPro" id="IPR007995">
    <property type="entry name" value="DUF742"/>
</dbReference>
<dbReference type="Proteomes" id="UP000295444">
    <property type="component" value="Unassembled WGS sequence"/>
</dbReference>
<reference evidence="1 2" key="1">
    <citation type="submission" date="2019-03" db="EMBL/GenBank/DDBJ databases">
        <title>Genomic Encyclopedia of Type Strains, Phase IV (KMG-IV): sequencing the most valuable type-strain genomes for metagenomic binning, comparative biology and taxonomic classification.</title>
        <authorList>
            <person name="Goeker M."/>
        </authorList>
    </citation>
    <scope>NUCLEOTIDE SEQUENCE [LARGE SCALE GENOMIC DNA]</scope>
    <source>
        <strain evidence="1 2">DSM 45361</strain>
    </source>
</reference>
<proteinExistence type="predicted"/>
<evidence type="ECO:0000313" key="2">
    <source>
        <dbReference type="Proteomes" id="UP000295444"/>
    </source>
</evidence>
<dbReference type="AlphaFoldDB" id="A0A4R6SJ21"/>
<sequence>MTADPLDARPAGKPAALARPYALTDGRTRPTVELALEALIQTTMSDWTGRHEETSVLWSVANLCTQPRSVAEIAALLNVPIGVARVLVGDLVDEGLVSVHATLSGDATWDERRDLIERVLGGLRAL</sequence>